<evidence type="ECO:0000313" key="1">
    <source>
        <dbReference type="EMBL" id="KAK8732279.1"/>
    </source>
</evidence>
<evidence type="ECO:0008006" key="3">
    <source>
        <dbReference type="Google" id="ProtNLM"/>
    </source>
</evidence>
<keyword evidence="2" id="KW-1185">Reference proteome</keyword>
<gene>
    <name evidence="1" type="ORF">OTU49_007001</name>
</gene>
<comment type="caution">
    <text evidence="1">The sequence shown here is derived from an EMBL/GenBank/DDBJ whole genome shotgun (WGS) entry which is preliminary data.</text>
</comment>
<proteinExistence type="predicted"/>
<accession>A0AAW0WW89</accession>
<reference evidence="1 2" key="1">
    <citation type="journal article" date="2024" name="BMC Genomics">
        <title>Genome assembly of redclaw crayfish (Cherax quadricarinatus) provides insights into its immune adaptation and hypoxia tolerance.</title>
        <authorList>
            <person name="Liu Z."/>
            <person name="Zheng J."/>
            <person name="Li H."/>
            <person name="Fang K."/>
            <person name="Wang S."/>
            <person name="He J."/>
            <person name="Zhou D."/>
            <person name="Weng S."/>
            <person name="Chi M."/>
            <person name="Gu Z."/>
            <person name="He J."/>
            <person name="Li F."/>
            <person name="Wang M."/>
        </authorList>
    </citation>
    <scope>NUCLEOTIDE SEQUENCE [LARGE SCALE GENOMIC DNA]</scope>
    <source>
        <strain evidence="1">ZL_2023a</strain>
    </source>
</reference>
<sequence>MCVVFASGCTVEMFVRGVGVMVAVGVVWAAVLVCTIHAQEGHIHYVRADELRDHSGKCYDADHCSLRAKGESWTVDHTCEQATCVLASNGTLLEKRTRCSEPPPLYSETCYIVRVEGRSYPHCCPQLYCNGKQVSFLFA</sequence>
<name>A0AAW0WW89_CHEQU</name>
<evidence type="ECO:0000313" key="2">
    <source>
        <dbReference type="Proteomes" id="UP001445076"/>
    </source>
</evidence>
<dbReference type="Proteomes" id="UP001445076">
    <property type="component" value="Unassembled WGS sequence"/>
</dbReference>
<dbReference type="EMBL" id="JARKIK010000057">
    <property type="protein sequence ID" value="KAK8732279.1"/>
    <property type="molecule type" value="Genomic_DNA"/>
</dbReference>
<protein>
    <recommendedName>
        <fullName evidence="3">Single domain-containing protein</fullName>
    </recommendedName>
</protein>
<organism evidence="1 2">
    <name type="scientific">Cherax quadricarinatus</name>
    <name type="common">Australian red claw crayfish</name>
    <dbReference type="NCBI Taxonomy" id="27406"/>
    <lineage>
        <taxon>Eukaryota</taxon>
        <taxon>Metazoa</taxon>
        <taxon>Ecdysozoa</taxon>
        <taxon>Arthropoda</taxon>
        <taxon>Crustacea</taxon>
        <taxon>Multicrustacea</taxon>
        <taxon>Malacostraca</taxon>
        <taxon>Eumalacostraca</taxon>
        <taxon>Eucarida</taxon>
        <taxon>Decapoda</taxon>
        <taxon>Pleocyemata</taxon>
        <taxon>Astacidea</taxon>
        <taxon>Parastacoidea</taxon>
        <taxon>Parastacidae</taxon>
        <taxon>Cherax</taxon>
    </lineage>
</organism>
<dbReference type="AlphaFoldDB" id="A0AAW0WW89"/>